<evidence type="ECO:0000256" key="1">
    <source>
        <dbReference type="ARBA" id="ARBA00002672"/>
    </source>
</evidence>
<dbReference type="RefSeq" id="WP_089037210.1">
    <property type="nucleotide sequence ID" value="NZ_CP022278.1"/>
</dbReference>
<evidence type="ECO:0000313" key="10">
    <source>
        <dbReference type="EMBL" id="ASK28525.1"/>
    </source>
</evidence>
<evidence type="ECO:0000256" key="3">
    <source>
        <dbReference type="ARBA" id="ARBA00006669"/>
    </source>
</evidence>
<dbReference type="Pfam" id="PF04973">
    <property type="entry name" value="NMN_transporter"/>
    <property type="match status" value="1"/>
</dbReference>
<comment type="similarity">
    <text evidence="3">Belongs to the nicotinamide ribonucleoside (NR) uptake permease (TC 4.B.1) family.</text>
</comment>
<evidence type="ECO:0000256" key="6">
    <source>
        <dbReference type="ARBA" id="ARBA00022475"/>
    </source>
</evidence>
<comment type="function">
    <text evidence="1">Required for nicotinamide riboside transport across the inner membrane.</text>
</comment>
<evidence type="ECO:0000256" key="4">
    <source>
        <dbReference type="ARBA" id="ARBA00017522"/>
    </source>
</evidence>
<dbReference type="PANTHER" id="PTHR36122">
    <property type="entry name" value="NICOTINAMIDE RIBOSIDE TRANSPORTER PNUC"/>
    <property type="match status" value="1"/>
</dbReference>
<comment type="subcellular location">
    <subcellularLocation>
        <location evidence="2">Cell membrane</location>
        <topology evidence="2">Multi-pass membrane protein</topology>
    </subcellularLocation>
</comment>
<dbReference type="EMBL" id="CP022278">
    <property type="protein sequence ID" value="ASK28525.1"/>
    <property type="molecule type" value="Genomic_DNA"/>
</dbReference>
<keyword evidence="7" id="KW-0812">Transmembrane</keyword>
<keyword evidence="6" id="KW-1003">Cell membrane</keyword>
<evidence type="ECO:0000313" key="11">
    <source>
        <dbReference type="Proteomes" id="UP000198238"/>
    </source>
</evidence>
<proteinExistence type="inferred from homology"/>
<dbReference type="KEGG" id="nei:BG910_08685"/>
<name>A0A220S5M3_9NEIS</name>
<keyword evidence="9" id="KW-0472">Membrane</keyword>
<protein>
    <recommendedName>
        <fullName evidence="4">Nicotinamide riboside transporter PnuC</fullName>
    </recommendedName>
</protein>
<dbReference type="PANTHER" id="PTHR36122:SF2">
    <property type="entry name" value="NICOTINAMIDE RIBOSIDE TRANSPORTER PNUC"/>
    <property type="match status" value="1"/>
</dbReference>
<keyword evidence="8" id="KW-1133">Transmembrane helix</keyword>
<keyword evidence="11" id="KW-1185">Reference proteome</keyword>
<evidence type="ECO:0000256" key="5">
    <source>
        <dbReference type="ARBA" id="ARBA00022448"/>
    </source>
</evidence>
<dbReference type="OrthoDB" id="9791248at2"/>
<dbReference type="GO" id="GO:0034257">
    <property type="term" value="F:nicotinamide riboside transmembrane transporter activity"/>
    <property type="evidence" value="ECO:0007669"/>
    <property type="project" value="InterPro"/>
</dbReference>
<dbReference type="InterPro" id="IPR006419">
    <property type="entry name" value="NMN_transpt_PnuC"/>
</dbReference>
<evidence type="ECO:0000256" key="8">
    <source>
        <dbReference type="ARBA" id="ARBA00022989"/>
    </source>
</evidence>
<evidence type="ECO:0000256" key="9">
    <source>
        <dbReference type="ARBA" id="ARBA00023136"/>
    </source>
</evidence>
<evidence type="ECO:0000256" key="2">
    <source>
        <dbReference type="ARBA" id="ARBA00004651"/>
    </source>
</evidence>
<reference evidence="10 11" key="1">
    <citation type="submission" date="2017-06" db="EMBL/GenBank/DDBJ databases">
        <title>Neisseria chenwenguii sp. nov., isolated from the intestinal contents of Tibetan Plateau Pika in Yushu, Qinghai Province, China.</title>
        <authorList>
            <person name="Zhang G."/>
        </authorList>
    </citation>
    <scope>NUCLEOTIDE SEQUENCE [LARGE SCALE GENOMIC DNA]</scope>
    <source>
        <strain evidence="10 11">10023</strain>
    </source>
</reference>
<organism evidence="10 11">
    <name type="scientific">Neisseria chenwenguii</name>
    <dbReference type="NCBI Taxonomy" id="1853278"/>
    <lineage>
        <taxon>Bacteria</taxon>
        <taxon>Pseudomonadati</taxon>
        <taxon>Pseudomonadota</taxon>
        <taxon>Betaproteobacteria</taxon>
        <taxon>Neisseriales</taxon>
        <taxon>Neisseriaceae</taxon>
        <taxon>Neisseria</taxon>
    </lineage>
</organism>
<keyword evidence="5" id="KW-0813">Transport</keyword>
<dbReference type="GO" id="GO:0005886">
    <property type="term" value="C:plasma membrane"/>
    <property type="evidence" value="ECO:0007669"/>
    <property type="project" value="UniProtKB-SubCell"/>
</dbReference>
<dbReference type="Proteomes" id="UP000198238">
    <property type="component" value="Chromosome"/>
</dbReference>
<accession>A0A220S5M3</accession>
<gene>
    <name evidence="10" type="ORF">BG910_08685</name>
</gene>
<dbReference type="AlphaFoldDB" id="A0A220S5M3"/>
<evidence type="ECO:0000256" key="7">
    <source>
        <dbReference type="ARBA" id="ARBA00022692"/>
    </source>
</evidence>
<dbReference type="NCBIfam" id="TIGR01528">
    <property type="entry name" value="NMN_trans_PnuC"/>
    <property type="match status" value="1"/>
</dbReference>
<sequence>MWQTLTAYITANPLEVFGVLLGFVYLWLEWRASIWLWVVGVVMPAVYAVVFYRSGLYADSSMQLYYIAAAVYGIRLWKTGRSGSTRPISRCPRRVYLPLAAATALLWLLLGGLLMQTDSNVVWADAFTTALSMTATWVLAQKYAEHWLAWIVVNAVSTVLYVYKGLDFTAFLYAFYTAASFFGYFKWLKIMKAQA</sequence>